<dbReference type="OrthoDB" id="2083716at2"/>
<dbReference type="eggNOG" id="ENOG5032R2I">
    <property type="taxonomic scope" value="Bacteria"/>
</dbReference>
<proteinExistence type="predicted"/>
<evidence type="ECO:0000313" key="1">
    <source>
        <dbReference type="EMBL" id="UNO49069.1"/>
    </source>
</evidence>
<reference evidence="2" key="1">
    <citation type="journal article" date="2022" name="G3 (Bethesda)">
        <title>Unveiling the complete genome sequence of Alicyclobacillus acidoterrestris DSM 3922T, a taint-producing strain.</title>
        <authorList>
            <person name="Leonardo I.C."/>
            <person name="Barreto Crespo M.T."/>
            <person name="Gaspar F.B."/>
        </authorList>
    </citation>
    <scope>NUCLEOTIDE SEQUENCE [LARGE SCALE GENOMIC DNA]</scope>
    <source>
        <strain evidence="2">DSM 3922</strain>
    </source>
</reference>
<accession>T0C2W1</accession>
<dbReference type="AlphaFoldDB" id="T0C2W1"/>
<dbReference type="Proteomes" id="UP000829401">
    <property type="component" value="Chromosome"/>
</dbReference>
<name>T0C2W1_ALIAG</name>
<protein>
    <submittedName>
        <fullName evidence="1">Uncharacterized protein</fullName>
    </submittedName>
</protein>
<evidence type="ECO:0000313" key="2">
    <source>
        <dbReference type="Proteomes" id="UP000829401"/>
    </source>
</evidence>
<dbReference type="RefSeq" id="WP_021296334.1">
    <property type="nucleotide sequence ID" value="NZ_AURB01000127.1"/>
</dbReference>
<keyword evidence="2" id="KW-1185">Reference proteome</keyword>
<dbReference type="EMBL" id="CP080467">
    <property type="protein sequence ID" value="UNO49069.1"/>
    <property type="molecule type" value="Genomic_DNA"/>
</dbReference>
<dbReference type="STRING" id="1356854.N007_06480"/>
<organism evidence="1 2">
    <name type="scientific">Alicyclobacillus acidoterrestris (strain ATCC 49025 / DSM 3922 / CIP 106132 / NCIMB 13137 / GD3B)</name>
    <dbReference type="NCBI Taxonomy" id="1356854"/>
    <lineage>
        <taxon>Bacteria</taxon>
        <taxon>Bacillati</taxon>
        <taxon>Bacillota</taxon>
        <taxon>Bacilli</taxon>
        <taxon>Bacillales</taxon>
        <taxon>Alicyclobacillaceae</taxon>
        <taxon>Alicyclobacillus</taxon>
    </lineage>
</organism>
<accession>A0A9E6ZTW1</accession>
<dbReference type="KEGG" id="aaco:K1I37_00425"/>
<gene>
    <name evidence="1" type="ORF">K1I37_00425</name>
</gene>
<sequence>MGVLRRADFYYGSMLSYLINRGLAPAIIEPGEDRRIYSLSTNHGDFQIYAKYLSVPARRQGSGVKIWNFSFTPDEVKSIKEHLDGWGNMYFALICGQERLQDSEIAFVSLSQALECLDLGYKRDSHRISIRWERGLHGLKVYGTGISDINAIRVSRDALTEYMLMENIKSS</sequence>